<evidence type="ECO:0000313" key="10">
    <source>
        <dbReference type="Proteomes" id="UP000240830"/>
    </source>
</evidence>
<dbReference type="GO" id="GO:0003684">
    <property type="term" value="F:damaged DNA binding"/>
    <property type="evidence" value="ECO:0007669"/>
    <property type="project" value="UniProtKB-UniRule"/>
</dbReference>
<dbReference type="InterPro" id="IPR029071">
    <property type="entry name" value="Ubiquitin-like_domsf"/>
</dbReference>
<dbReference type="Gene3D" id="1.10.10.540">
    <property type="entry name" value="XPC-binding domain"/>
    <property type="match status" value="1"/>
</dbReference>
<evidence type="ECO:0000256" key="3">
    <source>
        <dbReference type="ARBA" id="ARBA00023204"/>
    </source>
</evidence>
<gene>
    <name evidence="9" type="ORF">PSACC_01493</name>
</gene>
<evidence type="ECO:0000259" key="7">
    <source>
        <dbReference type="PROSITE" id="PS50030"/>
    </source>
</evidence>
<reference evidence="9 10" key="1">
    <citation type="submission" date="2016-10" db="EMBL/GenBank/DDBJ databases">
        <title>The genome of Paramicrosporidium saccamoebae is the missing link in understanding Cryptomycota and Microsporidia evolution.</title>
        <authorList>
            <person name="Quandt C.A."/>
            <person name="Beaudet D."/>
            <person name="Corsaro D."/>
            <person name="Michel R."/>
            <person name="Corradi N."/>
            <person name="James T."/>
        </authorList>
    </citation>
    <scope>NUCLEOTIDE SEQUENCE [LARGE SCALE GENOMIC DNA]</scope>
    <source>
        <strain evidence="9 10">KSL3</strain>
    </source>
</reference>
<dbReference type="SUPFAM" id="SSF101238">
    <property type="entry name" value="XPC-binding domain"/>
    <property type="match status" value="1"/>
</dbReference>
<feature type="region of interest" description="Disordered" evidence="6">
    <location>
        <begin position="196"/>
        <end position="231"/>
    </location>
</feature>
<dbReference type="STRING" id="1246581.A0A2H9TLS4"/>
<dbReference type="SUPFAM" id="SSF46934">
    <property type="entry name" value="UBA-like"/>
    <property type="match status" value="2"/>
</dbReference>
<dbReference type="SUPFAM" id="SSF54236">
    <property type="entry name" value="Ubiquitin-like"/>
    <property type="match status" value="1"/>
</dbReference>
<dbReference type="CDD" id="cd14280">
    <property type="entry name" value="UBA1_Rad23_like"/>
    <property type="match status" value="1"/>
</dbReference>
<organism evidence="9 10">
    <name type="scientific">Paramicrosporidium saccamoebae</name>
    <dbReference type="NCBI Taxonomy" id="1246581"/>
    <lineage>
        <taxon>Eukaryota</taxon>
        <taxon>Fungi</taxon>
        <taxon>Fungi incertae sedis</taxon>
        <taxon>Cryptomycota</taxon>
        <taxon>Cryptomycota incertae sedis</taxon>
        <taxon>Paramicrosporidium</taxon>
    </lineage>
</organism>
<accession>A0A2H9TLS4</accession>
<evidence type="ECO:0000256" key="2">
    <source>
        <dbReference type="ARBA" id="ARBA00022763"/>
    </source>
</evidence>
<proteinExistence type="inferred from homology"/>
<comment type="subcellular location">
    <subcellularLocation>
        <location evidence="5">Nucleus</location>
    </subcellularLocation>
    <subcellularLocation>
        <location evidence="5">Cytoplasm</location>
    </subcellularLocation>
</comment>
<dbReference type="Pfam" id="PF00240">
    <property type="entry name" value="ubiquitin"/>
    <property type="match status" value="1"/>
</dbReference>
<dbReference type="GO" id="GO:0005654">
    <property type="term" value="C:nucleoplasm"/>
    <property type="evidence" value="ECO:0007669"/>
    <property type="project" value="TreeGrafter"/>
</dbReference>
<feature type="compositionally biased region" description="Acidic residues" evidence="6">
    <location>
        <begin position="201"/>
        <end position="226"/>
    </location>
</feature>
<dbReference type="GO" id="GO:0070628">
    <property type="term" value="F:proteasome binding"/>
    <property type="evidence" value="ECO:0007669"/>
    <property type="project" value="TreeGrafter"/>
</dbReference>
<sequence>MGESKNTPVERQKLIHAGKVLENEQVISQTALKEGDFVVLMTVTPKPVSAGTTTRATSATPATPVVQSATGDAESKLVTGEAYEDAVGKLVDMGFGKEEVMAAMRASFNNPERAVEYLTTGMLPAEEDEAPMAHHESSGSLDFLRNDPQFQQLRSLIQQNPQMLGPIIEQLSQNSPEILQLIEQNREEFYALIMEGANPDGEGEGEGEGEESNEEEDDGGDGDDGELPPGAQVLQVSEEDRQAIERLESMGFGRAHVVEAFFACDKNEELAANYLLEHLNDQDL</sequence>
<dbReference type="Pfam" id="PF09280">
    <property type="entry name" value="XPC-binding"/>
    <property type="match status" value="1"/>
</dbReference>
<dbReference type="InterPro" id="IPR006636">
    <property type="entry name" value="STI1_HS-bd"/>
</dbReference>
<dbReference type="PROSITE" id="PS50053">
    <property type="entry name" value="UBIQUITIN_2"/>
    <property type="match status" value="1"/>
</dbReference>
<evidence type="ECO:0000256" key="5">
    <source>
        <dbReference type="RuleBase" id="RU367049"/>
    </source>
</evidence>
<protein>
    <recommendedName>
        <fullName evidence="5">UV excision repair protein RAD23</fullName>
    </recommendedName>
</protein>
<dbReference type="GO" id="GO:0043130">
    <property type="term" value="F:ubiquitin binding"/>
    <property type="evidence" value="ECO:0007669"/>
    <property type="project" value="UniProtKB-UniRule"/>
</dbReference>
<dbReference type="AlphaFoldDB" id="A0A2H9TLS4"/>
<dbReference type="GO" id="GO:0005829">
    <property type="term" value="C:cytosol"/>
    <property type="evidence" value="ECO:0007669"/>
    <property type="project" value="TreeGrafter"/>
</dbReference>
<dbReference type="InterPro" id="IPR000626">
    <property type="entry name" value="Ubiquitin-like_dom"/>
</dbReference>
<dbReference type="PANTHER" id="PTHR10621:SF0">
    <property type="entry name" value="UV EXCISION REPAIR PROTEIN RAD23"/>
    <property type="match status" value="1"/>
</dbReference>
<evidence type="ECO:0000259" key="8">
    <source>
        <dbReference type="PROSITE" id="PS50053"/>
    </source>
</evidence>
<dbReference type="EMBL" id="MTSL01000107">
    <property type="protein sequence ID" value="PJF18697.1"/>
    <property type="molecule type" value="Genomic_DNA"/>
</dbReference>
<evidence type="ECO:0000256" key="6">
    <source>
        <dbReference type="SAM" id="MobiDB-lite"/>
    </source>
</evidence>
<dbReference type="GO" id="GO:0043161">
    <property type="term" value="P:proteasome-mediated ubiquitin-dependent protein catabolic process"/>
    <property type="evidence" value="ECO:0007669"/>
    <property type="project" value="UniProtKB-UniRule"/>
</dbReference>
<dbReference type="Gene3D" id="3.10.20.90">
    <property type="entry name" value="Phosphatidylinositol 3-kinase Catalytic Subunit, Chain A, domain 1"/>
    <property type="match status" value="1"/>
</dbReference>
<dbReference type="Pfam" id="PF00627">
    <property type="entry name" value="UBA"/>
    <property type="match status" value="2"/>
</dbReference>
<dbReference type="Proteomes" id="UP000240830">
    <property type="component" value="Unassembled WGS sequence"/>
</dbReference>
<dbReference type="SMART" id="SM00165">
    <property type="entry name" value="UBA"/>
    <property type="match status" value="2"/>
</dbReference>
<keyword evidence="3 5" id="KW-0234">DNA repair</keyword>
<dbReference type="InterPro" id="IPR036353">
    <property type="entry name" value="XPC-bd_sf"/>
</dbReference>
<keyword evidence="4 5" id="KW-0539">Nucleus</keyword>
<evidence type="ECO:0000313" key="9">
    <source>
        <dbReference type="EMBL" id="PJF18697.1"/>
    </source>
</evidence>
<feature type="domain" description="UBA" evidence="7">
    <location>
        <begin position="81"/>
        <end position="121"/>
    </location>
</feature>
<comment type="similarity">
    <text evidence="5">Belongs to the RAD23 family.</text>
</comment>
<dbReference type="PROSITE" id="PS50030">
    <property type="entry name" value="UBA"/>
    <property type="match status" value="2"/>
</dbReference>
<feature type="domain" description="Ubiquitin-like" evidence="8">
    <location>
        <begin position="1"/>
        <end position="41"/>
    </location>
</feature>
<dbReference type="InterPro" id="IPR015360">
    <property type="entry name" value="XPC-bd"/>
</dbReference>
<keyword evidence="5" id="KW-0963">Cytoplasm</keyword>
<dbReference type="FunFam" id="1.10.8.10:FF:000003">
    <property type="entry name" value="UV excision repair protein RAD23 homolog"/>
    <property type="match status" value="1"/>
</dbReference>
<dbReference type="GO" id="GO:0031593">
    <property type="term" value="F:polyubiquitin modification-dependent protein binding"/>
    <property type="evidence" value="ECO:0007669"/>
    <property type="project" value="UniProtKB-UniRule"/>
</dbReference>
<dbReference type="GO" id="GO:0006289">
    <property type="term" value="P:nucleotide-excision repair"/>
    <property type="evidence" value="ECO:0007669"/>
    <property type="project" value="UniProtKB-UniRule"/>
</dbReference>
<dbReference type="PRINTS" id="PR01839">
    <property type="entry name" value="RAD23PROTEIN"/>
</dbReference>
<name>A0A2H9TLS4_9FUNG</name>
<dbReference type="InterPro" id="IPR004806">
    <property type="entry name" value="Rad23"/>
</dbReference>
<dbReference type="Gene3D" id="1.10.8.10">
    <property type="entry name" value="DNA helicase RuvA subunit, C-terminal domain"/>
    <property type="match status" value="2"/>
</dbReference>
<evidence type="ECO:0000256" key="4">
    <source>
        <dbReference type="ARBA" id="ARBA00023242"/>
    </source>
</evidence>
<feature type="domain" description="UBA" evidence="7">
    <location>
        <begin position="238"/>
        <end position="278"/>
    </location>
</feature>
<keyword evidence="2 5" id="KW-0227">DNA damage</keyword>
<evidence type="ECO:0000256" key="1">
    <source>
        <dbReference type="ARBA" id="ARBA00022737"/>
    </source>
</evidence>
<dbReference type="InterPro" id="IPR009060">
    <property type="entry name" value="UBA-like_sf"/>
</dbReference>
<dbReference type="InterPro" id="IPR015940">
    <property type="entry name" value="UBA"/>
</dbReference>
<dbReference type="OrthoDB" id="419317at2759"/>
<dbReference type="FunFam" id="1.10.8.10:FF:000002">
    <property type="entry name" value="UV excision repair protein RAD23 homolog"/>
    <property type="match status" value="1"/>
</dbReference>
<keyword evidence="10" id="KW-1185">Reference proteome</keyword>
<comment type="caution">
    <text evidence="9">The sequence shown here is derived from an EMBL/GenBank/DDBJ whole genome shotgun (WGS) entry which is preliminary data.</text>
</comment>
<dbReference type="PANTHER" id="PTHR10621">
    <property type="entry name" value="UV EXCISION REPAIR PROTEIN RAD23"/>
    <property type="match status" value="1"/>
</dbReference>
<comment type="function">
    <text evidence="5">Multiubiquitin chain receptor involved in modulation of proteasomal degradation. Involved in nucleotide excision repair.</text>
</comment>
<keyword evidence="1" id="KW-0677">Repeat</keyword>
<dbReference type="SMART" id="SM00727">
    <property type="entry name" value="STI1"/>
    <property type="match status" value="1"/>
</dbReference>